<reference evidence="2 3" key="1">
    <citation type="submission" date="2018-02" db="EMBL/GenBank/DDBJ databases">
        <title>The genomes of Aspergillus section Nigri reveals drivers in fungal speciation.</title>
        <authorList>
            <consortium name="DOE Joint Genome Institute"/>
            <person name="Vesth T.C."/>
            <person name="Nybo J."/>
            <person name="Theobald S."/>
            <person name="Brandl J."/>
            <person name="Frisvad J.C."/>
            <person name="Nielsen K.F."/>
            <person name="Lyhne E.K."/>
            <person name="Kogle M.E."/>
            <person name="Kuo A."/>
            <person name="Riley R."/>
            <person name="Clum A."/>
            <person name="Nolan M."/>
            <person name="Lipzen A."/>
            <person name="Salamov A."/>
            <person name="Henrissat B."/>
            <person name="Wiebenga A."/>
            <person name="De vries R.P."/>
            <person name="Grigoriev I.V."/>
            <person name="Mortensen U.H."/>
            <person name="Andersen M.R."/>
            <person name="Baker S.E."/>
        </authorList>
    </citation>
    <scope>NUCLEOTIDE SEQUENCE [LARGE SCALE GENOMIC DNA]</scope>
    <source>
        <strain evidence="2 3">CBS 707.79</strain>
    </source>
</reference>
<feature type="compositionally biased region" description="Basic and acidic residues" evidence="1">
    <location>
        <begin position="117"/>
        <end position="138"/>
    </location>
</feature>
<sequence>MMNQTLIETGRFFRSGGSMQSRAQIRRALPVAEEQFQSALDDLSEQIFIAKAFLERDYEAIRAKKAALQRVEDVVMSEPEVAAEQETTLQPSEEPVADPSPDQVKSESVAEVLPPKPPKDANADQRDLPVKEEKKEEGAAAVASTQPLSAPGDFNFDSMLNDTAGANDFDLNLDFGDDDVGNDGFLSGSNLVNASASENISNEGANNQSSNPPPDFNTNAPTDLTGMDNNAASAPMGGDAFDLELQKAEAFSTQAGNAGEQSFDGQGGGNMEDVMAPGESRFDDLFMENDGFGGDGDGLVNLNDLDDSWFT</sequence>
<feature type="compositionally biased region" description="Polar residues" evidence="1">
    <location>
        <begin position="200"/>
        <end position="232"/>
    </location>
</feature>
<feature type="compositionally biased region" description="Polar residues" evidence="1">
    <location>
        <begin position="252"/>
        <end position="264"/>
    </location>
</feature>
<feature type="region of interest" description="Disordered" evidence="1">
    <location>
        <begin position="252"/>
        <end position="311"/>
    </location>
</feature>
<evidence type="ECO:0000313" key="2">
    <source>
        <dbReference type="EMBL" id="PYH99327.1"/>
    </source>
</evidence>
<dbReference type="EMBL" id="KZ825803">
    <property type="protein sequence ID" value="PYH99327.1"/>
    <property type="molecule type" value="Genomic_DNA"/>
</dbReference>
<dbReference type="OrthoDB" id="5409998at2759"/>
<evidence type="ECO:0000256" key="1">
    <source>
        <dbReference type="SAM" id="MobiDB-lite"/>
    </source>
</evidence>
<name>A0A319DYP6_9EURO</name>
<dbReference type="VEuPathDB" id="FungiDB:BO71DRAFT_394396"/>
<dbReference type="STRING" id="1448320.A0A319DYP6"/>
<feature type="region of interest" description="Disordered" evidence="1">
    <location>
        <begin position="79"/>
        <end position="154"/>
    </location>
</feature>
<proteinExistence type="predicted"/>
<protein>
    <submittedName>
        <fullName evidence="2">Uncharacterized protein</fullName>
    </submittedName>
</protein>
<organism evidence="2 3">
    <name type="scientific">Aspergillus ellipticus CBS 707.79</name>
    <dbReference type="NCBI Taxonomy" id="1448320"/>
    <lineage>
        <taxon>Eukaryota</taxon>
        <taxon>Fungi</taxon>
        <taxon>Dikarya</taxon>
        <taxon>Ascomycota</taxon>
        <taxon>Pezizomycotina</taxon>
        <taxon>Eurotiomycetes</taxon>
        <taxon>Eurotiomycetidae</taxon>
        <taxon>Eurotiales</taxon>
        <taxon>Aspergillaceae</taxon>
        <taxon>Aspergillus</taxon>
        <taxon>Aspergillus subgen. Circumdati</taxon>
    </lineage>
</organism>
<dbReference type="AlphaFoldDB" id="A0A319DYP6"/>
<evidence type="ECO:0000313" key="3">
    <source>
        <dbReference type="Proteomes" id="UP000247810"/>
    </source>
</evidence>
<feature type="region of interest" description="Disordered" evidence="1">
    <location>
        <begin position="200"/>
        <end position="238"/>
    </location>
</feature>
<gene>
    <name evidence="2" type="ORF">BO71DRAFT_394396</name>
</gene>
<accession>A0A319DYP6</accession>
<dbReference type="Proteomes" id="UP000247810">
    <property type="component" value="Unassembled WGS sequence"/>
</dbReference>
<keyword evidence="3" id="KW-1185">Reference proteome</keyword>